<accession>A0ABN5KA47</accession>
<keyword evidence="3" id="KW-1185">Reference proteome</keyword>
<reference evidence="2 3" key="1">
    <citation type="submission" date="2018-05" db="EMBL/GenBank/DDBJ databases">
        <title>Complete genome sequence of the Type Strain of Streptomyces spongiicola HNM0071, the producer of staurosporine.</title>
        <authorList>
            <person name="Zhou S."/>
            <person name="Huang X."/>
        </authorList>
    </citation>
    <scope>NUCLEOTIDE SEQUENCE [LARGE SCALE GENOMIC DNA]</scope>
    <source>
        <strain evidence="2 3">HNM0071</strain>
    </source>
</reference>
<organism evidence="2 3">
    <name type="scientific">Streptomyces spongiicola</name>
    <dbReference type="NCBI Taxonomy" id="1690221"/>
    <lineage>
        <taxon>Bacteria</taxon>
        <taxon>Bacillati</taxon>
        <taxon>Actinomycetota</taxon>
        <taxon>Actinomycetes</taxon>
        <taxon>Kitasatosporales</taxon>
        <taxon>Streptomycetaceae</taxon>
        <taxon>Streptomyces</taxon>
    </lineage>
</organism>
<protein>
    <submittedName>
        <fullName evidence="2">Uncharacterized protein</fullName>
    </submittedName>
</protein>
<proteinExistence type="predicted"/>
<evidence type="ECO:0000313" key="3">
    <source>
        <dbReference type="Proteomes" id="UP000245051"/>
    </source>
</evidence>
<dbReference type="Proteomes" id="UP000245051">
    <property type="component" value="Chromosome"/>
</dbReference>
<gene>
    <name evidence="2" type="ORF">DDQ41_00385</name>
</gene>
<evidence type="ECO:0000313" key="2">
    <source>
        <dbReference type="EMBL" id="AWK07631.1"/>
    </source>
</evidence>
<feature type="compositionally biased region" description="Gly residues" evidence="1">
    <location>
        <begin position="63"/>
        <end position="87"/>
    </location>
</feature>
<feature type="region of interest" description="Disordered" evidence="1">
    <location>
        <begin position="1"/>
        <end position="87"/>
    </location>
</feature>
<dbReference type="EMBL" id="CP029254">
    <property type="protein sequence ID" value="AWK07631.1"/>
    <property type="molecule type" value="Genomic_DNA"/>
</dbReference>
<evidence type="ECO:0000256" key="1">
    <source>
        <dbReference type="SAM" id="MobiDB-lite"/>
    </source>
</evidence>
<feature type="compositionally biased region" description="Basic and acidic residues" evidence="1">
    <location>
        <begin position="27"/>
        <end position="37"/>
    </location>
</feature>
<name>A0ABN5KA47_9ACTN</name>
<sequence length="87" mass="9322">MIAHRPSSARHADRVPVLDGTKAVARRHGELLRRSETYRNLVGHRAPRQPHDRQPHDRRRGRSGGGGDGVPPGGAGGQGGGVRGGRR</sequence>